<organism evidence="1 2">
    <name type="scientific">Terrabacter terrae</name>
    <dbReference type="NCBI Taxonomy" id="318434"/>
    <lineage>
        <taxon>Bacteria</taxon>
        <taxon>Bacillati</taxon>
        <taxon>Actinomycetota</taxon>
        <taxon>Actinomycetes</taxon>
        <taxon>Micrococcales</taxon>
        <taxon>Intrasporangiaceae</taxon>
        <taxon>Terrabacter</taxon>
    </lineage>
</organism>
<gene>
    <name evidence="1" type="ORF">GCM10009740_13130</name>
</gene>
<keyword evidence="2" id="KW-1185">Reference proteome</keyword>
<evidence type="ECO:0008006" key="3">
    <source>
        <dbReference type="Google" id="ProtNLM"/>
    </source>
</evidence>
<comment type="caution">
    <text evidence="1">The sequence shown here is derived from an EMBL/GenBank/DDBJ whole genome shotgun (WGS) entry which is preliminary data.</text>
</comment>
<name>A0ABP5FE67_9MICO</name>
<evidence type="ECO:0000313" key="2">
    <source>
        <dbReference type="Proteomes" id="UP001501285"/>
    </source>
</evidence>
<protein>
    <recommendedName>
        <fullName evidence="3">2'-5' RNA ligase family protein</fullName>
    </recommendedName>
</protein>
<dbReference type="Proteomes" id="UP001501285">
    <property type="component" value="Unassembled WGS sequence"/>
</dbReference>
<dbReference type="SUPFAM" id="SSF55144">
    <property type="entry name" value="LigT-like"/>
    <property type="match status" value="1"/>
</dbReference>
<reference evidence="2" key="1">
    <citation type="journal article" date="2019" name="Int. J. Syst. Evol. Microbiol.">
        <title>The Global Catalogue of Microorganisms (GCM) 10K type strain sequencing project: providing services to taxonomists for standard genome sequencing and annotation.</title>
        <authorList>
            <consortium name="The Broad Institute Genomics Platform"/>
            <consortium name="The Broad Institute Genome Sequencing Center for Infectious Disease"/>
            <person name="Wu L."/>
            <person name="Ma J."/>
        </authorList>
    </citation>
    <scope>NUCLEOTIDE SEQUENCE [LARGE SCALE GENOMIC DNA]</scope>
    <source>
        <strain evidence="2">JCM 14283</strain>
    </source>
</reference>
<dbReference type="Pfam" id="PF13563">
    <property type="entry name" value="2_5_RNA_ligase2"/>
    <property type="match status" value="1"/>
</dbReference>
<dbReference type="Gene3D" id="3.90.1140.10">
    <property type="entry name" value="Cyclic phosphodiesterase"/>
    <property type="match status" value="1"/>
</dbReference>
<dbReference type="InterPro" id="IPR009097">
    <property type="entry name" value="Cyclic_Pdiesterase"/>
</dbReference>
<evidence type="ECO:0000313" key="1">
    <source>
        <dbReference type="EMBL" id="GAA2024867.1"/>
    </source>
</evidence>
<sequence length="179" mass="19472">MSPGVAGHSVLQVPVPQLEPFVLARTRHYDADYASADPCFTHAHVTALGPFLDLDALTHAALSEVGAIAATTEPFDFTLATVDTFPNGIVHLLPESPAPFAALTERLWHAFPQCPPYAGAFADVVPHLTLDALSDEVTEESTRTLVDSFVPARCRAERLDLAWYEPGRCRVLHSWRLGS</sequence>
<proteinExistence type="predicted"/>
<dbReference type="EMBL" id="BAAANB010000003">
    <property type="protein sequence ID" value="GAA2024867.1"/>
    <property type="molecule type" value="Genomic_DNA"/>
</dbReference>
<accession>A0ABP5FE67</accession>